<evidence type="ECO:0000256" key="2">
    <source>
        <dbReference type="SAM" id="MobiDB-lite"/>
    </source>
</evidence>
<dbReference type="Gene3D" id="1.25.40.10">
    <property type="entry name" value="Tetratricopeptide repeat domain"/>
    <property type="match status" value="1"/>
</dbReference>
<dbReference type="EMBL" id="JACHJQ010000006">
    <property type="protein sequence ID" value="MBB4909676.1"/>
    <property type="molecule type" value="Genomic_DNA"/>
</dbReference>
<feature type="repeat" description="TPR" evidence="1">
    <location>
        <begin position="495"/>
        <end position="528"/>
    </location>
</feature>
<accession>A0A7W7VGS9</accession>
<dbReference type="SMART" id="SM00028">
    <property type="entry name" value="TPR"/>
    <property type="match status" value="5"/>
</dbReference>
<dbReference type="AlphaFoldDB" id="A0A7W7VGS9"/>
<dbReference type="RefSeq" id="WP_184813746.1">
    <property type="nucleotide sequence ID" value="NZ_JACHJQ010000006.1"/>
</dbReference>
<evidence type="ECO:0000313" key="3">
    <source>
        <dbReference type="EMBL" id="MBB4909676.1"/>
    </source>
</evidence>
<dbReference type="PROSITE" id="PS50005">
    <property type="entry name" value="TPR"/>
    <property type="match status" value="1"/>
</dbReference>
<dbReference type="Proteomes" id="UP000520767">
    <property type="component" value="Unassembled WGS sequence"/>
</dbReference>
<dbReference type="PRINTS" id="PR00364">
    <property type="entry name" value="DISEASERSIST"/>
</dbReference>
<gene>
    <name evidence="3" type="ORF">FHR82_005934</name>
</gene>
<dbReference type="SUPFAM" id="SSF52540">
    <property type="entry name" value="P-loop containing nucleoside triphosphate hydrolases"/>
    <property type="match status" value="1"/>
</dbReference>
<dbReference type="InterPro" id="IPR011990">
    <property type="entry name" value="TPR-like_helical_dom_sf"/>
</dbReference>
<dbReference type="InterPro" id="IPR027417">
    <property type="entry name" value="P-loop_NTPase"/>
</dbReference>
<dbReference type="SUPFAM" id="SSF48452">
    <property type="entry name" value="TPR-like"/>
    <property type="match status" value="1"/>
</dbReference>
<evidence type="ECO:0000313" key="4">
    <source>
        <dbReference type="Proteomes" id="UP000520767"/>
    </source>
</evidence>
<dbReference type="GO" id="GO:0043531">
    <property type="term" value="F:ADP binding"/>
    <property type="evidence" value="ECO:0007669"/>
    <property type="project" value="InterPro"/>
</dbReference>
<dbReference type="PANTHER" id="PTHR47691">
    <property type="entry name" value="REGULATOR-RELATED"/>
    <property type="match status" value="1"/>
</dbReference>
<reference evidence="3 4" key="1">
    <citation type="submission" date="2020-08" db="EMBL/GenBank/DDBJ databases">
        <title>Genomic Encyclopedia of Type Strains, Phase III (KMG-III): the genomes of soil and plant-associated and newly described type strains.</title>
        <authorList>
            <person name="Whitman W."/>
        </authorList>
    </citation>
    <scope>NUCLEOTIDE SEQUENCE [LARGE SCALE GENOMIC DNA]</scope>
    <source>
        <strain evidence="3 4">CECT 8960</strain>
    </source>
</reference>
<name>A0A7W7VGS9_9PSEU</name>
<keyword evidence="1" id="KW-0802">TPR repeat</keyword>
<dbReference type="PANTHER" id="PTHR47691:SF3">
    <property type="entry name" value="HTH-TYPE TRANSCRIPTIONAL REGULATOR RV0890C-RELATED"/>
    <property type="match status" value="1"/>
</dbReference>
<evidence type="ECO:0000256" key="1">
    <source>
        <dbReference type="PROSITE-ProRule" id="PRU00339"/>
    </source>
</evidence>
<proteinExistence type="predicted"/>
<dbReference type="InterPro" id="IPR019734">
    <property type="entry name" value="TPR_rpt"/>
</dbReference>
<protein>
    <submittedName>
        <fullName evidence="3">Tetratricopeptide (TPR) repeat protein</fullName>
    </submittedName>
</protein>
<dbReference type="Pfam" id="PF13424">
    <property type="entry name" value="TPR_12"/>
    <property type="match status" value="1"/>
</dbReference>
<keyword evidence="4" id="KW-1185">Reference proteome</keyword>
<organism evidence="3 4">
    <name type="scientific">Actinophytocola algeriensis</name>
    <dbReference type="NCBI Taxonomy" id="1768010"/>
    <lineage>
        <taxon>Bacteria</taxon>
        <taxon>Bacillati</taxon>
        <taxon>Actinomycetota</taxon>
        <taxon>Actinomycetes</taxon>
        <taxon>Pseudonocardiales</taxon>
        <taxon>Pseudonocardiaceae</taxon>
    </lineage>
</organism>
<sequence length="720" mass="79042">MPRQLPPSPSNFTNRATESAVLDEVLHLSAENPGAPKLALLVGPGGVGKSALAVWWGTNNAGAFTDGQLYADLRGFSVDDTVRPEETLARFLRDLGVPPARVPIELAELTGLYRSVTSGRRILVVLDNAFSAAQVRPLLPTSGESMVLVTSRFRLGGLHNEGAVFVELTPLPHEDAVDMLAHSLGRTRVVEQMQQVDELVSLCGRLPIAIRVVGARLASRPKWTVNRLVTELADEQQRLARLSIGDDVSVRAAFDLSYQALDDAPARLYRLTSLHPGPHFSAGMAASAADIPVPNAETGLQELVDASLVEEIGDDLYRFHDLVKLHGKAHAETQDNEPDGPLRRIAEWLLRQVTRANMVVIPNRWRVSKVWQRVRDTPPMFSRGSDAVEWLDTQLPNVIAILNEVAKRGWDELAWQLCESLWELLLHRKHYQIWLSSHEVGVRAAHRCGDVVAESRLRCQLGRAFLDLHDYDAAERECRTASDLARSAGSRLNESVAVNQLGLAAQGRGDIDTAIAFFEKSLRIESELGIDRGVALRHRRIGEALSQARRDDEAAVRLTRAREMFAELSDQKDEAKTLVALARIAARQGRPDLATRQLREALTVLRSSGSAVYHAEVLIALAEVSRDNDDPATARTHLLEALELSRLPGGPLTARITALLAELPSTGADEPELVEPPPHGEPQAPDDSHQLSGDTGDDRGLTVTRHQAEPIPPTPRDHQQ</sequence>
<dbReference type="Gene3D" id="3.40.50.300">
    <property type="entry name" value="P-loop containing nucleotide triphosphate hydrolases"/>
    <property type="match status" value="1"/>
</dbReference>
<comment type="caution">
    <text evidence="3">The sequence shown here is derived from an EMBL/GenBank/DDBJ whole genome shotgun (WGS) entry which is preliminary data.</text>
</comment>
<feature type="region of interest" description="Disordered" evidence="2">
    <location>
        <begin position="668"/>
        <end position="720"/>
    </location>
</feature>